<dbReference type="GO" id="GO:0032259">
    <property type="term" value="P:methylation"/>
    <property type="evidence" value="ECO:0007669"/>
    <property type="project" value="UniProtKB-KW"/>
</dbReference>
<keyword evidence="2" id="KW-0489">Methyltransferase</keyword>
<dbReference type="GO" id="GO:0005739">
    <property type="term" value="C:mitochondrion"/>
    <property type="evidence" value="ECO:0007669"/>
    <property type="project" value="UniProtKB-SubCell"/>
</dbReference>
<protein>
    <submittedName>
        <fullName evidence="5">Unannotated protein</fullName>
    </submittedName>
</protein>
<dbReference type="Pfam" id="PF02636">
    <property type="entry name" value="Methyltransf_28"/>
    <property type="match status" value="1"/>
</dbReference>
<keyword evidence="4" id="KW-0496">Mitochondrion</keyword>
<dbReference type="GO" id="GO:0035243">
    <property type="term" value="F:protein-arginine omega-N symmetric methyltransferase activity"/>
    <property type="evidence" value="ECO:0007669"/>
    <property type="project" value="TreeGrafter"/>
</dbReference>
<dbReference type="EMBL" id="CAFBPN010000072">
    <property type="protein sequence ID" value="CAB5026221.1"/>
    <property type="molecule type" value="Genomic_DNA"/>
</dbReference>
<organism evidence="5">
    <name type="scientific">freshwater metagenome</name>
    <dbReference type="NCBI Taxonomy" id="449393"/>
    <lineage>
        <taxon>unclassified sequences</taxon>
        <taxon>metagenomes</taxon>
        <taxon>ecological metagenomes</taxon>
    </lineage>
</organism>
<dbReference type="PANTHER" id="PTHR12049:SF7">
    <property type="entry name" value="PROTEIN ARGININE METHYLTRANSFERASE NDUFAF7, MITOCHONDRIAL"/>
    <property type="match status" value="1"/>
</dbReference>
<gene>
    <name evidence="5" type="ORF">UFOPK4098_01165</name>
    <name evidence="6" type="ORF">UFOPK4347_00210</name>
</gene>
<comment type="subcellular location">
    <subcellularLocation>
        <location evidence="1">Mitochondrion</location>
    </subcellularLocation>
</comment>
<evidence type="ECO:0000313" key="5">
    <source>
        <dbReference type="EMBL" id="CAB5026221.1"/>
    </source>
</evidence>
<evidence type="ECO:0000313" key="6">
    <source>
        <dbReference type="EMBL" id="CAB5059621.1"/>
    </source>
</evidence>
<dbReference type="EMBL" id="CAFBQU010000003">
    <property type="protein sequence ID" value="CAB5059621.1"/>
    <property type="molecule type" value="Genomic_DNA"/>
</dbReference>
<dbReference type="PANTHER" id="PTHR12049">
    <property type="entry name" value="PROTEIN ARGININE METHYLTRANSFERASE NDUFAF7, MITOCHONDRIAL"/>
    <property type="match status" value="1"/>
</dbReference>
<sequence length="342" mass="37345">MPLVASSLHETIRAAGGAIPFREFIQLALYGDEGFYTRRGEAGRRGDFITSPEVGPLFAAVIARALDAWWKEMGSPESFTVMEVGAGPGTLARGLIDAQPECSKVWTYVAVEISEQQRAKHPSGVTSLAEIPEEKFTGVVIANELLDNLAFDLCVFDNEWRESWVGLNGDQLVEVLKPLSKPSPFLPAVAKHGARAPLQRAAQEWLSSALQKLESGRVLIFDYCTPITAVAAAQPWREWLRTYVGHEKGQHYLQNPGHQDITTQVMIDQLAAVKAPESMRSQSQFLQLWGIDELVEEGKLAWAAAAAAPNLAAMKMRSRMSEAAALLDPNGLGAFSALTFTP</sequence>
<keyword evidence="3" id="KW-0808">Transferase</keyword>
<accession>A0A6J7RBX6</accession>
<dbReference type="Gene3D" id="3.40.50.12710">
    <property type="match status" value="1"/>
</dbReference>
<evidence type="ECO:0000256" key="4">
    <source>
        <dbReference type="ARBA" id="ARBA00023128"/>
    </source>
</evidence>
<dbReference type="InterPro" id="IPR038375">
    <property type="entry name" value="NDUFAF7_sf"/>
</dbReference>
<evidence type="ECO:0000256" key="3">
    <source>
        <dbReference type="ARBA" id="ARBA00022679"/>
    </source>
</evidence>
<evidence type="ECO:0000256" key="2">
    <source>
        <dbReference type="ARBA" id="ARBA00022603"/>
    </source>
</evidence>
<name>A0A6J7RBX6_9ZZZZ</name>
<evidence type="ECO:0000256" key="1">
    <source>
        <dbReference type="ARBA" id="ARBA00004173"/>
    </source>
</evidence>
<proteinExistence type="predicted"/>
<dbReference type="SUPFAM" id="SSF53335">
    <property type="entry name" value="S-adenosyl-L-methionine-dependent methyltransferases"/>
    <property type="match status" value="1"/>
</dbReference>
<reference evidence="5" key="1">
    <citation type="submission" date="2020-05" db="EMBL/GenBank/DDBJ databases">
        <authorList>
            <person name="Chiriac C."/>
            <person name="Salcher M."/>
            <person name="Ghai R."/>
            <person name="Kavagutti S V."/>
        </authorList>
    </citation>
    <scope>NUCLEOTIDE SEQUENCE</scope>
</reference>
<dbReference type="AlphaFoldDB" id="A0A6J7RBX6"/>
<dbReference type="InterPro" id="IPR003788">
    <property type="entry name" value="NDUFAF7"/>
</dbReference>
<dbReference type="InterPro" id="IPR029063">
    <property type="entry name" value="SAM-dependent_MTases_sf"/>
</dbReference>